<dbReference type="PANTHER" id="PTHR11177">
    <property type="entry name" value="CHITINASE"/>
    <property type="match status" value="1"/>
</dbReference>
<dbReference type="GO" id="GO:0005576">
    <property type="term" value="C:extracellular region"/>
    <property type="evidence" value="ECO:0007669"/>
    <property type="project" value="TreeGrafter"/>
</dbReference>
<evidence type="ECO:0000256" key="3">
    <source>
        <dbReference type="ARBA" id="ARBA00023024"/>
    </source>
</evidence>
<evidence type="ECO:0000256" key="2">
    <source>
        <dbReference type="ARBA" id="ARBA00022801"/>
    </source>
</evidence>
<dbReference type="GO" id="GO:0008061">
    <property type="term" value="F:chitin binding"/>
    <property type="evidence" value="ECO:0007669"/>
    <property type="project" value="InterPro"/>
</dbReference>
<dbReference type="InterPro" id="IPR001223">
    <property type="entry name" value="Glyco_hydro18_cat"/>
</dbReference>
<dbReference type="AlphaFoldDB" id="A0A401H409"/>
<proteinExistence type="inferred from homology"/>
<dbReference type="Gene3D" id="3.10.50.10">
    <property type="match status" value="1"/>
</dbReference>
<dbReference type="Pfam" id="PF00704">
    <property type="entry name" value="Glyco_hydro_18"/>
    <property type="match status" value="1"/>
</dbReference>
<dbReference type="Proteomes" id="UP000287166">
    <property type="component" value="Unassembled WGS sequence"/>
</dbReference>
<name>A0A401H409_9APHY</name>
<organism evidence="12 13">
    <name type="scientific">Sparassis crispa</name>
    <dbReference type="NCBI Taxonomy" id="139825"/>
    <lineage>
        <taxon>Eukaryota</taxon>
        <taxon>Fungi</taxon>
        <taxon>Dikarya</taxon>
        <taxon>Basidiomycota</taxon>
        <taxon>Agaricomycotina</taxon>
        <taxon>Agaricomycetes</taxon>
        <taxon>Polyporales</taxon>
        <taxon>Sparassidaceae</taxon>
        <taxon>Sparassis</taxon>
    </lineage>
</organism>
<evidence type="ECO:0000256" key="10">
    <source>
        <dbReference type="SAM" id="SignalP"/>
    </source>
</evidence>
<dbReference type="EMBL" id="BFAD01000015">
    <property type="protein sequence ID" value="GBE89119.1"/>
    <property type="molecule type" value="Genomic_DNA"/>
</dbReference>
<dbReference type="PROSITE" id="PS51910">
    <property type="entry name" value="GH18_2"/>
    <property type="match status" value="1"/>
</dbReference>
<dbReference type="GO" id="GO:0000272">
    <property type="term" value="P:polysaccharide catabolic process"/>
    <property type="evidence" value="ECO:0007669"/>
    <property type="project" value="UniProtKB-KW"/>
</dbReference>
<feature type="region of interest" description="Disordered" evidence="9">
    <location>
        <begin position="31"/>
        <end position="59"/>
    </location>
</feature>
<dbReference type="SUPFAM" id="SSF51445">
    <property type="entry name" value="(Trans)glycosidases"/>
    <property type="match status" value="1"/>
</dbReference>
<dbReference type="InterPro" id="IPR050314">
    <property type="entry name" value="Glycosyl_Hydrlase_18"/>
</dbReference>
<sequence>MLSTLPLTLLAVLPLVSVWAAPSCSLRSSSASASGISQSPSGSSGSSPSSSNSSGSGTNGAGGDIVSMAWYTGWHSTYLSPQDVSWSNTTTPDVNTLALTSEDTTLLPEIVQNAHANGVKAMLTVGGWSGSQYFSTAVATAANRTAFVGAVLGLVKQYNLDGIDFDWEYPGRLGVSCNMISDSDSANFLTFLQTLRAEPAAKNLTISAAVGIPVFTGSNGSPMTDVSAFASVLDFVEIMDYDVWGTWSGSAGVGPNAPLNDSCSTHQAGSAVSAVDNWTKAGFPANQIVLGVASYGHSFLVTPDNAFSPTGSTTLASYPLFNTTYQPEGDSWDVDAPAGTDQCGNATTGGWDGLWYFRGLFEAGGFLTGNGTVASGIDYRFDSCSQTPYVYNPNTEVMVSFDNADSFAAKGNYIKQAGLRGFAMWEAAGDYEDILLDAINNAIGVQKVSTFDVVSYTPF</sequence>
<evidence type="ECO:0000256" key="6">
    <source>
        <dbReference type="ARBA" id="ARBA00023326"/>
    </source>
</evidence>
<evidence type="ECO:0000256" key="1">
    <source>
        <dbReference type="ARBA" id="ARBA00000822"/>
    </source>
</evidence>
<protein>
    <submittedName>
        <fullName evidence="12">Glycoside hydrolase family 18 protein</fullName>
    </submittedName>
</protein>
<keyword evidence="13" id="KW-1185">Reference proteome</keyword>
<dbReference type="GO" id="GO:0006032">
    <property type="term" value="P:chitin catabolic process"/>
    <property type="evidence" value="ECO:0007669"/>
    <property type="project" value="UniProtKB-KW"/>
</dbReference>
<dbReference type="InterPro" id="IPR029070">
    <property type="entry name" value="Chitinase_insertion_sf"/>
</dbReference>
<evidence type="ECO:0000256" key="5">
    <source>
        <dbReference type="ARBA" id="ARBA00023295"/>
    </source>
</evidence>
<gene>
    <name evidence="12" type="ORF">SCP_1501220</name>
</gene>
<comment type="caution">
    <text evidence="12">The sequence shown here is derived from an EMBL/GenBank/DDBJ whole genome shotgun (WGS) entry which is preliminary data.</text>
</comment>
<reference evidence="12 13" key="1">
    <citation type="journal article" date="2018" name="Sci. Rep.">
        <title>Genome sequence of the cauliflower mushroom Sparassis crispa (Hanabiratake) and its association with beneficial usage.</title>
        <authorList>
            <person name="Kiyama R."/>
            <person name="Furutani Y."/>
            <person name="Kawaguchi K."/>
            <person name="Nakanishi T."/>
        </authorList>
    </citation>
    <scope>NUCLEOTIDE SEQUENCE [LARGE SCALE GENOMIC DNA]</scope>
</reference>
<dbReference type="SUPFAM" id="SSF54556">
    <property type="entry name" value="Chitinase insertion domain"/>
    <property type="match status" value="1"/>
</dbReference>
<dbReference type="InterPro" id="IPR011583">
    <property type="entry name" value="Chitinase_II/V-like_cat"/>
</dbReference>
<comment type="similarity">
    <text evidence="8">Belongs to the glycosyl hydrolase 18 family.</text>
</comment>
<dbReference type="Gene3D" id="3.20.20.80">
    <property type="entry name" value="Glycosidases"/>
    <property type="match status" value="1"/>
</dbReference>
<evidence type="ECO:0000256" key="4">
    <source>
        <dbReference type="ARBA" id="ARBA00023277"/>
    </source>
</evidence>
<dbReference type="SMART" id="SM00636">
    <property type="entry name" value="Glyco_18"/>
    <property type="match status" value="1"/>
</dbReference>
<keyword evidence="3" id="KW-0146">Chitin degradation</keyword>
<feature type="chain" id="PRO_5019467923" evidence="10">
    <location>
        <begin position="21"/>
        <end position="459"/>
    </location>
</feature>
<keyword evidence="4" id="KW-0119">Carbohydrate metabolism</keyword>
<dbReference type="InParanoid" id="A0A401H409"/>
<evidence type="ECO:0000313" key="12">
    <source>
        <dbReference type="EMBL" id="GBE89119.1"/>
    </source>
</evidence>
<keyword evidence="2 7" id="KW-0378">Hydrolase</keyword>
<evidence type="ECO:0000313" key="13">
    <source>
        <dbReference type="Proteomes" id="UP000287166"/>
    </source>
</evidence>
<evidence type="ECO:0000256" key="9">
    <source>
        <dbReference type="SAM" id="MobiDB-lite"/>
    </source>
</evidence>
<keyword evidence="6" id="KW-0624">Polysaccharide degradation</keyword>
<dbReference type="InterPro" id="IPR017853">
    <property type="entry name" value="GH"/>
</dbReference>
<feature type="domain" description="GH18" evidence="11">
    <location>
        <begin position="65"/>
        <end position="446"/>
    </location>
</feature>
<dbReference type="GeneID" id="38786036"/>
<evidence type="ECO:0000256" key="7">
    <source>
        <dbReference type="RuleBase" id="RU000489"/>
    </source>
</evidence>
<evidence type="ECO:0000256" key="8">
    <source>
        <dbReference type="RuleBase" id="RU004453"/>
    </source>
</evidence>
<accession>A0A401H409</accession>
<comment type="catalytic activity">
    <reaction evidence="1">
        <text>Random endo-hydrolysis of N-acetyl-beta-D-glucosaminide (1-&gt;4)-beta-linkages in chitin and chitodextrins.</text>
        <dbReference type="EC" id="3.2.1.14"/>
    </reaction>
</comment>
<dbReference type="OrthoDB" id="73875at2759"/>
<dbReference type="PANTHER" id="PTHR11177:SF317">
    <property type="entry name" value="CHITINASE 12-RELATED"/>
    <property type="match status" value="1"/>
</dbReference>
<dbReference type="InterPro" id="IPR001579">
    <property type="entry name" value="Glyco_hydro_18_chit_AS"/>
</dbReference>
<keyword evidence="5 7" id="KW-0326">Glycosidase</keyword>
<feature type="signal peptide" evidence="10">
    <location>
        <begin position="1"/>
        <end position="20"/>
    </location>
</feature>
<dbReference type="PROSITE" id="PS01095">
    <property type="entry name" value="GH18_1"/>
    <property type="match status" value="1"/>
</dbReference>
<feature type="compositionally biased region" description="Low complexity" evidence="9">
    <location>
        <begin position="31"/>
        <end position="56"/>
    </location>
</feature>
<dbReference type="STRING" id="139825.A0A401H409"/>
<dbReference type="GO" id="GO:0008843">
    <property type="term" value="F:endochitinase activity"/>
    <property type="evidence" value="ECO:0007669"/>
    <property type="project" value="UniProtKB-EC"/>
</dbReference>
<dbReference type="RefSeq" id="XP_027620032.1">
    <property type="nucleotide sequence ID" value="XM_027764231.1"/>
</dbReference>
<keyword evidence="10" id="KW-0732">Signal</keyword>
<evidence type="ECO:0000259" key="11">
    <source>
        <dbReference type="PROSITE" id="PS51910"/>
    </source>
</evidence>